<organism evidence="2 3">
    <name type="scientific">Kordiimonas lipolytica</name>
    <dbReference type="NCBI Taxonomy" id="1662421"/>
    <lineage>
        <taxon>Bacteria</taxon>
        <taxon>Pseudomonadati</taxon>
        <taxon>Pseudomonadota</taxon>
        <taxon>Alphaproteobacteria</taxon>
        <taxon>Kordiimonadales</taxon>
        <taxon>Kordiimonadaceae</taxon>
        <taxon>Kordiimonas</taxon>
    </lineage>
</organism>
<feature type="transmembrane region" description="Helical" evidence="1">
    <location>
        <begin position="60"/>
        <end position="79"/>
    </location>
</feature>
<keyword evidence="1" id="KW-0812">Transmembrane</keyword>
<name>A0ABV8UFK6_9PROT</name>
<evidence type="ECO:0000313" key="3">
    <source>
        <dbReference type="Proteomes" id="UP001595776"/>
    </source>
</evidence>
<feature type="transmembrane region" description="Helical" evidence="1">
    <location>
        <begin position="35"/>
        <end position="54"/>
    </location>
</feature>
<feature type="transmembrane region" description="Helical" evidence="1">
    <location>
        <begin position="100"/>
        <end position="120"/>
    </location>
</feature>
<evidence type="ECO:0000256" key="1">
    <source>
        <dbReference type="SAM" id="Phobius"/>
    </source>
</evidence>
<evidence type="ECO:0000313" key="2">
    <source>
        <dbReference type="EMBL" id="MFC4349264.1"/>
    </source>
</evidence>
<keyword evidence="3" id="KW-1185">Reference proteome</keyword>
<protein>
    <submittedName>
        <fullName evidence="2">Uncharacterized protein</fullName>
    </submittedName>
</protein>
<accession>A0ABV8UFK6</accession>
<gene>
    <name evidence="2" type="ORF">ACFO5Q_15535</name>
</gene>
<comment type="caution">
    <text evidence="2">The sequence shown here is derived from an EMBL/GenBank/DDBJ whole genome shotgun (WGS) entry which is preliminary data.</text>
</comment>
<proteinExistence type="predicted"/>
<feature type="transmembrane region" description="Helical" evidence="1">
    <location>
        <begin position="6"/>
        <end position="23"/>
    </location>
</feature>
<dbReference type="RefSeq" id="WP_068146838.1">
    <property type="nucleotide sequence ID" value="NZ_JBHSCR010000016.1"/>
</dbReference>
<reference evidence="3" key="1">
    <citation type="journal article" date="2019" name="Int. J. Syst. Evol. Microbiol.">
        <title>The Global Catalogue of Microorganisms (GCM) 10K type strain sequencing project: providing services to taxonomists for standard genome sequencing and annotation.</title>
        <authorList>
            <consortium name="The Broad Institute Genomics Platform"/>
            <consortium name="The Broad Institute Genome Sequencing Center for Infectious Disease"/>
            <person name="Wu L."/>
            <person name="Ma J."/>
        </authorList>
    </citation>
    <scope>NUCLEOTIDE SEQUENCE [LARGE SCALE GENOMIC DNA]</scope>
    <source>
        <strain evidence="3">CGMCC 1.15304</strain>
    </source>
</reference>
<dbReference type="EMBL" id="JBHSCR010000016">
    <property type="protein sequence ID" value="MFC4349264.1"/>
    <property type="molecule type" value="Genomic_DNA"/>
</dbReference>
<keyword evidence="1" id="KW-1133">Transmembrane helix</keyword>
<keyword evidence="1" id="KW-0472">Membrane</keyword>
<sequence>MPILEFQHYCVLLLAASISCALMSMMRSIPKAVRYALATLAAVAAMPFVASKFSGGTDPWLLVGAMMWFPFPLAVSVLTDMTLDRVLKRPREFGDYLKGGIVAGALVIAALMGLVVSTSATTA</sequence>
<dbReference type="Proteomes" id="UP001595776">
    <property type="component" value="Unassembled WGS sequence"/>
</dbReference>